<sequence length="56" mass="6554">MSNRIWFGRRANQRPPEPVAPPPARGVLVELQPDEMEALRRYWDEREARQAEGRPA</sequence>
<keyword evidence="3" id="KW-1185">Reference proteome</keyword>
<reference evidence="3" key="1">
    <citation type="journal article" date="2019" name="Int. J. Syst. Evol. Microbiol.">
        <title>The Global Catalogue of Microorganisms (GCM) 10K type strain sequencing project: providing services to taxonomists for standard genome sequencing and annotation.</title>
        <authorList>
            <consortium name="The Broad Institute Genomics Platform"/>
            <consortium name="The Broad Institute Genome Sequencing Center for Infectious Disease"/>
            <person name="Wu L."/>
            <person name="Ma J."/>
        </authorList>
    </citation>
    <scope>NUCLEOTIDE SEQUENCE [LARGE SCALE GENOMIC DNA]</scope>
    <source>
        <strain evidence="3">CGMCC 1.16855</strain>
    </source>
</reference>
<protein>
    <submittedName>
        <fullName evidence="2">Uncharacterized protein</fullName>
    </submittedName>
</protein>
<gene>
    <name evidence="2" type="ORF">ACFOD3_20570</name>
</gene>
<organism evidence="2 3">
    <name type="scientific">Falsiroseomonas tokyonensis</name>
    <dbReference type="NCBI Taxonomy" id="430521"/>
    <lineage>
        <taxon>Bacteria</taxon>
        <taxon>Pseudomonadati</taxon>
        <taxon>Pseudomonadota</taxon>
        <taxon>Alphaproteobacteria</taxon>
        <taxon>Acetobacterales</taxon>
        <taxon>Roseomonadaceae</taxon>
        <taxon>Falsiroseomonas</taxon>
    </lineage>
</organism>
<accession>A0ABV7C1N9</accession>
<dbReference type="EMBL" id="JBHRSB010000006">
    <property type="protein sequence ID" value="MFC3002305.1"/>
    <property type="molecule type" value="Genomic_DNA"/>
</dbReference>
<comment type="caution">
    <text evidence="2">The sequence shown here is derived from an EMBL/GenBank/DDBJ whole genome shotgun (WGS) entry which is preliminary data.</text>
</comment>
<evidence type="ECO:0000256" key="1">
    <source>
        <dbReference type="SAM" id="MobiDB-lite"/>
    </source>
</evidence>
<name>A0ABV7C1N9_9PROT</name>
<dbReference type="RefSeq" id="WP_216838389.1">
    <property type="nucleotide sequence ID" value="NZ_JAFNJS010000006.1"/>
</dbReference>
<proteinExistence type="predicted"/>
<dbReference type="Proteomes" id="UP001595420">
    <property type="component" value="Unassembled WGS sequence"/>
</dbReference>
<feature type="region of interest" description="Disordered" evidence="1">
    <location>
        <begin position="1"/>
        <end position="25"/>
    </location>
</feature>
<feature type="compositionally biased region" description="Pro residues" evidence="1">
    <location>
        <begin position="15"/>
        <end position="24"/>
    </location>
</feature>
<evidence type="ECO:0000313" key="2">
    <source>
        <dbReference type="EMBL" id="MFC3002305.1"/>
    </source>
</evidence>
<evidence type="ECO:0000313" key="3">
    <source>
        <dbReference type="Proteomes" id="UP001595420"/>
    </source>
</evidence>